<dbReference type="InterPro" id="IPR019196">
    <property type="entry name" value="ABC_transp_unknown"/>
</dbReference>
<dbReference type="STRING" id="46223.SAMN05421852_12813"/>
<dbReference type="PROSITE" id="PS51257">
    <property type="entry name" value="PROKAR_LIPOPROTEIN"/>
    <property type="match status" value="1"/>
</dbReference>
<dbReference type="OrthoDB" id="9801679at2"/>
<evidence type="ECO:0000313" key="2">
    <source>
        <dbReference type="EMBL" id="SFJ86531.1"/>
    </source>
</evidence>
<gene>
    <name evidence="2" type="ORF">SAMN05421852_12813</name>
</gene>
<sequence>MKRYRLLLFLWIGIFGLSGCQPIHFSLSKQTASKKILFDQGHGQTAGNADWTIEGGYSEFAEALRKAGYTVESTKDRFTLSLLQRYQVLILPEPNTNYSNEEKSAINQFIKNGGGVYFIADHADSDRNHDGWDSVDIFNGYKKDRYQPEQDWVGKTFGFFFSRKTLTQAPIESISPNVLTEKVNAVGCWACTTIQLTDKNQRITEDVNFTGQEKNYYHIHGIYGSGRFAAIVDSSPYDDGTGAPGKKLHPNWKQYDHARLAVNTIQWLARDR</sequence>
<proteinExistence type="predicted"/>
<dbReference type="SUPFAM" id="SSF52317">
    <property type="entry name" value="Class I glutamine amidotransferase-like"/>
    <property type="match status" value="1"/>
</dbReference>
<evidence type="ECO:0000259" key="1">
    <source>
        <dbReference type="Pfam" id="PF09822"/>
    </source>
</evidence>
<dbReference type="InterPro" id="IPR029062">
    <property type="entry name" value="Class_I_gatase-like"/>
</dbReference>
<accession>A0A1I3UXD4</accession>
<dbReference type="EMBL" id="FORR01000028">
    <property type="protein sequence ID" value="SFJ86531.1"/>
    <property type="molecule type" value="Genomic_DNA"/>
</dbReference>
<reference evidence="2 3" key="1">
    <citation type="submission" date="2016-10" db="EMBL/GenBank/DDBJ databases">
        <authorList>
            <person name="de Groot N.N."/>
        </authorList>
    </citation>
    <scope>NUCLEOTIDE SEQUENCE [LARGE SCALE GENOMIC DNA]</scope>
    <source>
        <strain evidence="2 3">DSM 44778</strain>
    </source>
</reference>
<organism evidence="2 3">
    <name type="scientific">Thermoflavimicrobium dichotomicum</name>
    <dbReference type="NCBI Taxonomy" id="46223"/>
    <lineage>
        <taxon>Bacteria</taxon>
        <taxon>Bacillati</taxon>
        <taxon>Bacillota</taxon>
        <taxon>Bacilli</taxon>
        <taxon>Bacillales</taxon>
        <taxon>Thermoactinomycetaceae</taxon>
        <taxon>Thermoflavimicrobium</taxon>
    </lineage>
</organism>
<feature type="domain" description="ABC-type uncharacterised transport system" evidence="1">
    <location>
        <begin position="34"/>
        <end position="128"/>
    </location>
</feature>
<dbReference type="AlphaFoldDB" id="A0A1I3UXD4"/>
<protein>
    <submittedName>
        <fullName evidence="2">Trehalose utilisation</fullName>
    </submittedName>
</protein>
<keyword evidence="3" id="KW-1185">Reference proteome</keyword>
<evidence type="ECO:0000313" key="3">
    <source>
        <dbReference type="Proteomes" id="UP000199545"/>
    </source>
</evidence>
<dbReference type="Pfam" id="PF09822">
    <property type="entry name" value="ABC_transp_aux"/>
    <property type="match status" value="1"/>
</dbReference>
<name>A0A1I3UXD4_9BACL</name>
<dbReference type="Proteomes" id="UP000199545">
    <property type="component" value="Unassembled WGS sequence"/>
</dbReference>
<dbReference type="RefSeq" id="WP_093231622.1">
    <property type="nucleotide sequence ID" value="NZ_FORR01000028.1"/>
</dbReference>
<dbReference type="Gene3D" id="3.40.50.880">
    <property type="match status" value="1"/>
</dbReference>